<evidence type="ECO:0000256" key="2">
    <source>
        <dbReference type="ARBA" id="ARBA00022643"/>
    </source>
</evidence>
<protein>
    <submittedName>
        <fullName evidence="5">2-nitropropane dioxygenase</fullName>
    </submittedName>
</protein>
<evidence type="ECO:0000313" key="5">
    <source>
        <dbReference type="EMBL" id="EQL02601.1"/>
    </source>
</evidence>
<keyword evidence="5" id="KW-0223">Dioxygenase</keyword>
<dbReference type="HOGENOM" id="CLU_038732_2_3_1"/>
<sequence length="377" mass="39944">MASPQQIRTPITDLFKIKHPILLAGMNVAAGPKLAAAVTNAGGLGVIGGVGYTPDMLREQISELKEYLVDKNAPFGVDLLLPQVGGSARKTNYDYTKGKLDELVDIIVESGAKLFVSAVGVPTKAVVDKLHAAGIVYMNMIGHVKHVKKCLELGVDVICAQGGEGGGHTGDIPTTVLIPAVVEICNKARSPITGGPVQVVAAGGIHNGQLLAASLMMGAGTVWVGTRFILTDEAGAPKAHKDAVRTAGHDDNVRTIIFTGRPMRVRNNPYIHDWETNRAQEMKELAAKGTIPYEADLDKYMDGAEGAEHKGVESNNAAAGADDDDDYDDPLEQFRPFLMGKCAAVVNEQKSAKAVVDELVDDAVKSMKTGQNMIAKL</sequence>
<dbReference type="Proteomes" id="UP000019374">
    <property type="component" value="Unassembled WGS sequence"/>
</dbReference>
<dbReference type="Pfam" id="PF03060">
    <property type="entry name" value="NMO"/>
    <property type="match status" value="1"/>
</dbReference>
<gene>
    <name evidence="5" type="ORF">OCS_01685</name>
</gene>
<dbReference type="eggNOG" id="ENOG502QTWN">
    <property type="taxonomic scope" value="Eukaryota"/>
</dbReference>
<dbReference type="GO" id="GO:0051213">
    <property type="term" value="F:dioxygenase activity"/>
    <property type="evidence" value="ECO:0007669"/>
    <property type="project" value="UniProtKB-KW"/>
</dbReference>
<reference evidence="5 6" key="1">
    <citation type="journal article" date="2013" name="Chin. Sci. Bull.">
        <title>Genome survey uncovers the secrets of sex and lifestyle in caterpillar fungus.</title>
        <authorList>
            <person name="Hu X."/>
            <person name="Zhang Y."/>
            <person name="Xiao G."/>
            <person name="Zheng P."/>
            <person name="Xia Y."/>
            <person name="Zhang X."/>
            <person name="St Leger R.J."/>
            <person name="Liu X."/>
            <person name="Wang C."/>
        </authorList>
    </citation>
    <scope>NUCLEOTIDE SEQUENCE [LARGE SCALE GENOMIC DNA]</scope>
    <source>
        <strain evidence="6">Co18 / CGMCC 3.14243</strain>
        <tissue evidence="5">Fruit-body</tissue>
    </source>
</reference>
<dbReference type="SUPFAM" id="SSF51412">
    <property type="entry name" value="Inosine monophosphate dehydrogenase (IMPDH)"/>
    <property type="match status" value="1"/>
</dbReference>
<dbReference type="PANTHER" id="PTHR32332">
    <property type="entry name" value="2-NITROPROPANE DIOXYGENASE"/>
    <property type="match status" value="1"/>
</dbReference>
<evidence type="ECO:0000256" key="3">
    <source>
        <dbReference type="ARBA" id="ARBA00023002"/>
    </source>
</evidence>
<dbReference type="InterPro" id="IPR004136">
    <property type="entry name" value="NMO"/>
</dbReference>
<keyword evidence="1" id="KW-0285">Flavoprotein</keyword>
<keyword evidence="2" id="KW-0288">FMN</keyword>
<evidence type="ECO:0000256" key="4">
    <source>
        <dbReference type="SAM" id="MobiDB-lite"/>
    </source>
</evidence>
<evidence type="ECO:0000313" key="6">
    <source>
        <dbReference type="Proteomes" id="UP000019374"/>
    </source>
</evidence>
<dbReference type="CDD" id="cd04730">
    <property type="entry name" value="NPD_like"/>
    <property type="match status" value="1"/>
</dbReference>
<dbReference type="InterPro" id="IPR013785">
    <property type="entry name" value="Aldolase_TIM"/>
</dbReference>
<dbReference type="PANTHER" id="PTHR32332:SF31">
    <property type="entry name" value="2-NITROPROPANE DIOXYGENASE FAMILY, PUTATIVE (AFU_ORTHOLOGUE AFUA_2G09850)-RELATED"/>
    <property type="match status" value="1"/>
</dbReference>
<dbReference type="OrthoDB" id="10265891at2759"/>
<dbReference type="GO" id="GO:0018580">
    <property type="term" value="F:nitronate monooxygenase activity"/>
    <property type="evidence" value="ECO:0007669"/>
    <property type="project" value="InterPro"/>
</dbReference>
<feature type="region of interest" description="Disordered" evidence="4">
    <location>
        <begin position="307"/>
        <end position="326"/>
    </location>
</feature>
<accession>T5AJL9</accession>
<dbReference type="Gene3D" id="3.20.20.70">
    <property type="entry name" value="Aldolase class I"/>
    <property type="match status" value="1"/>
</dbReference>
<evidence type="ECO:0000256" key="1">
    <source>
        <dbReference type="ARBA" id="ARBA00022630"/>
    </source>
</evidence>
<dbReference type="AlphaFoldDB" id="T5AJL9"/>
<dbReference type="EMBL" id="KE652293">
    <property type="protein sequence ID" value="EQL02601.1"/>
    <property type="molecule type" value="Genomic_DNA"/>
</dbReference>
<keyword evidence="3" id="KW-0560">Oxidoreductase</keyword>
<name>T5AJL9_OPHSC</name>
<organism evidence="5 6">
    <name type="scientific">Ophiocordyceps sinensis (strain Co18 / CGMCC 3.14243)</name>
    <name type="common">Yarsagumba caterpillar fungus</name>
    <name type="synonym">Hirsutella sinensis</name>
    <dbReference type="NCBI Taxonomy" id="911162"/>
    <lineage>
        <taxon>Eukaryota</taxon>
        <taxon>Fungi</taxon>
        <taxon>Dikarya</taxon>
        <taxon>Ascomycota</taxon>
        <taxon>Pezizomycotina</taxon>
        <taxon>Sordariomycetes</taxon>
        <taxon>Hypocreomycetidae</taxon>
        <taxon>Hypocreales</taxon>
        <taxon>Ophiocordycipitaceae</taxon>
        <taxon>Ophiocordyceps</taxon>
    </lineage>
</organism>
<proteinExistence type="predicted"/>